<feature type="compositionally biased region" description="Basic residues" evidence="2">
    <location>
        <begin position="38"/>
        <end position="47"/>
    </location>
</feature>
<reference evidence="4" key="1">
    <citation type="journal article" date="2023" name="Science">
        <title>Elucidation of the pathway for biosynthesis of saponin adjuvants from the soapbark tree.</title>
        <authorList>
            <person name="Reed J."/>
            <person name="Orme A."/>
            <person name="El-Demerdash A."/>
            <person name="Owen C."/>
            <person name="Martin L.B.B."/>
            <person name="Misra R.C."/>
            <person name="Kikuchi S."/>
            <person name="Rejzek M."/>
            <person name="Martin A.C."/>
            <person name="Harkess A."/>
            <person name="Leebens-Mack J."/>
            <person name="Louveau T."/>
            <person name="Stephenson M.J."/>
            <person name="Osbourn A."/>
        </authorList>
    </citation>
    <scope>NUCLEOTIDE SEQUENCE</scope>
    <source>
        <strain evidence="4">S10</strain>
    </source>
</reference>
<evidence type="ECO:0000313" key="4">
    <source>
        <dbReference type="EMBL" id="KAJ7968953.1"/>
    </source>
</evidence>
<evidence type="ECO:0000313" key="5">
    <source>
        <dbReference type="Proteomes" id="UP001163823"/>
    </source>
</evidence>
<dbReference type="EMBL" id="JARAOO010000005">
    <property type="protein sequence ID" value="KAJ7968953.1"/>
    <property type="molecule type" value="Genomic_DNA"/>
</dbReference>
<dbReference type="SMART" id="SM00355">
    <property type="entry name" value="ZnF_C2H2"/>
    <property type="match status" value="1"/>
</dbReference>
<dbReference type="InterPro" id="IPR013087">
    <property type="entry name" value="Znf_C2H2_type"/>
</dbReference>
<dbReference type="Proteomes" id="UP001163823">
    <property type="component" value="Chromosome 5"/>
</dbReference>
<dbReference type="Gene3D" id="3.30.160.60">
    <property type="entry name" value="Classic Zinc Finger"/>
    <property type="match status" value="1"/>
</dbReference>
<proteinExistence type="predicted"/>
<dbReference type="PROSITE" id="PS50157">
    <property type="entry name" value="ZINC_FINGER_C2H2_2"/>
    <property type="match status" value="1"/>
</dbReference>
<dbReference type="KEGG" id="qsa:O6P43_012981"/>
<organism evidence="4 5">
    <name type="scientific">Quillaja saponaria</name>
    <name type="common">Soap bark tree</name>
    <dbReference type="NCBI Taxonomy" id="32244"/>
    <lineage>
        <taxon>Eukaryota</taxon>
        <taxon>Viridiplantae</taxon>
        <taxon>Streptophyta</taxon>
        <taxon>Embryophyta</taxon>
        <taxon>Tracheophyta</taxon>
        <taxon>Spermatophyta</taxon>
        <taxon>Magnoliopsida</taxon>
        <taxon>eudicotyledons</taxon>
        <taxon>Gunneridae</taxon>
        <taxon>Pentapetalae</taxon>
        <taxon>rosids</taxon>
        <taxon>fabids</taxon>
        <taxon>Fabales</taxon>
        <taxon>Quillajaceae</taxon>
        <taxon>Quillaja</taxon>
    </lineage>
</organism>
<evidence type="ECO:0000256" key="2">
    <source>
        <dbReference type="SAM" id="MobiDB-lite"/>
    </source>
</evidence>
<accession>A0AAD7PV24</accession>
<keyword evidence="5" id="KW-1185">Reference proteome</keyword>
<dbReference type="PROSITE" id="PS00028">
    <property type="entry name" value="ZINC_FINGER_C2H2_1"/>
    <property type="match status" value="1"/>
</dbReference>
<keyword evidence="1" id="KW-0479">Metal-binding</keyword>
<evidence type="ECO:0000256" key="1">
    <source>
        <dbReference type="PROSITE-ProRule" id="PRU00042"/>
    </source>
</evidence>
<feature type="region of interest" description="Disordered" evidence="2">
    <location>
        <begin position="38"/>
        <end position="75"/>
    </location>
</feature>
<gene>
    <name evidence="4" type="ORF">O6P43_012981</name>
</gene>
<sequence>MMNFLLGSDKNNVEKHEHLGACPFCKKQFSNPRALRGHLRVHQRTRSRKSEKYPVHSVSSEDGTKTNRNLLLRDQREASYGDAGKNLSTSKGKGISGPGFLGSFSSNDNYFVNAGNISVNNIGNSKTESILSPICSYAGNSSVGIHHCNTLSSDAFAPAGVSMPIGFSVGPPMYMGTSVFSSVPPSFAGSNGVWEYNTGGSQSSSDAIHGPCNDAIPNVPDQNLSNLPYSAFAIPGPHPDLGTSHFPVLNEPTTFSSYPLGHNQSLGQYKVHSEKYPHGSIISESCKKRTAVEIQGNLVMENALKRSIISSNPHAPGERKKAQKKELPLFNNVQDFFAVEIGTDIMEEDAKKEERETEIDLSLHL</sequence>
<feature type="compositionally biased region" description="Polar residues" evidence="2">
    <location>
        <begin position="57"/>
        <end position="69"/>
    </location>
</feature>
<evidence type="ECO:0000259" key="3">
    <source>
        <dbReference type="PROSITE" id="PS50157"/>
    </source>
</evidence>
<dbReference type="GO" id="GO:0008270">
    <property type="term" value="F:zinc ion binding"/>
    <property type="evidence" value="ECO:0007669"/>
    <property type="project" value="UniProtKB-KW"/>
</dbReference>
<keyword evidence="1" id="KW-0863">Zinc-finger</keyword>
<feature type="domain" description="C2H2-type" evidence="3">
    <location>
        <begin position="20"/>
        <end position="47"/>
    </location>
</feature>
<dbReference type="AlphaFoldDB" id="A0AAD7PV24"/>
<protein>
    <submittedName>
        <fullName evidence="4">TFIIH C1-like domain containing protein</fullName>
    </submittedName>
</protein>
<name>A0AAD7PV24_QUISA</name>
<comment type="caution">
    <text evidence="4">The sequence shown here is derived from an EMBL/GenBank/DDBJ whole genome shotgun (WGS) entry which is preliminary data.</text>
</comment>
<keyword evidence="1" id="KW-0862">Zinc</keyword>